<dbReference type="PANTHER" id="PTHR38567">
    <property type="entry name" value="DUF4291 DOMAIN-CONTAINING PROTEIN"/>
    <property type="match status" value="1"/>
</dbReference>
<dbReference type="AlphaFoldDB" id="D1APE5"/>
<dbReference type="HOGENOM" id="CLU_082565_1_1_0"/>
<organism evidence="1 2">
    <name type="scientific">Sebaldella termitidis (strain ATCC 33386 / NCTC 11300)</name>
    <dbReference type="NCBI Taxonomy" id="526218"/>
    <lineage>
        <taxon>Bacteria</taxon>
        <taxon>Fusobacteriati</taxon>
        <taxon>Fusobacteriota</taxon>
        <taxon>Fusobacteriia</taxon>
        <taxon>Fusobacteriales</taxon>
        <taxon>Leptotrichiaceae</taxon>
        <taxon>Sebaldella</taxon>
    </lineage>
</organism>
<dbReference type="Pfam" id="PF14124">
    <property type="entry name" value="DUF4291"/>
    <property type="match status" value="1"/>
</dbReference>
<gene>
    <name evidence="1" type="ordered locus">Sterm_3137</name>
</gene>
<sequence length="194" mass="23243">MRKINALYDDDTVRVYQAYRNEIADEALELGTFGSHFKRTRMTWIKPSFLWMMYRAGWAEKEGQERILAIDITKDGFLTILKNSVLSHYDRKVYEKAEEWELDKRNFSGRCQWDPERNIFGSPLEFRAIQLGLKDEIVESYIKKWIVNIEDITPMVRKIKKMRDEGKDIKEYLPVEKELRIEDSEVIKRLRIDV</sequence>
<dbReference type="KEGG" id="str:Sterm_3137"/>
<dbReference type="STRING" id="526218.Sterm_3137"/>
<protein>
    <recommendedName>
        <fullName evidence="3">DUF4291 domain-containing protein</fullName>
    </recommendedName>
</protein>
<evidence type="ECO:0008006" key="3">
    <source>
        <dbReference type="Google" id="ProtNLM"/>
    </source>
</evidence>
<reference evidence="2" key="1">
    <citation type="submission" date="2009-09" db="EMBL/GenBank/DDBJ databases">
        <title>The complete chromosome of Sebaldella termitidis ATCC 33386.</title>
        <authorList>
            <consortium name="US DOE Joint Genome Institute (JGI-PGF)"/>
            <person name="Lucas S."/>
            <person name="Copeland A."/>
            <person name="Lapidus A."/>
            <person name="Glavina del Rio T."/>
            <person name="Dalin E."/>
            <person name="Tice H."/>
            <person name="Bruce D."/>
            <person name="Goodwin L."/>
            <person name="Pitluck S."/>
            <person name="Kyrpides N."/>
            <person name="Mavromatis K."/>
            <person name="Ivanova N."/>
            <person name="Mikhailova N."/>
            <person name="Sims D."/>
            <person name="Meincke L."/>
            <person name="Brettin T."/>
            <person name="Detter J.C."/>
            <person name="Han C."/>
            <person name="Larimer F."/>
            <person name="Land M."/>
            <person name="Hauser L."/>
            <person name="Markowitz V."/>
            <person name="Cheng J.F."/>
            <person name="Hugenholtz P."/>
            <person name="Woyke T."/>
            <person name="Wu D."/>
            <person name="Eisen J.A."/>
        </authorList>
    </citation>
    <scope>NUCLEOTIDE SEQUENCE [LARGE SCALE GENOMIC DNA]</scope>
    <source>
        <strain evidence="2">ATCC 33386 / NCTC 11300</strain>
    </source>
</reference>
<keyword evidence="2" id="KW-1185">Reference proteome</keyword>
<dbReference type="InterPro" id="IPR025633">
    <property type="entry name" value="DUF4291"/>
</dbReference>
<dbReference type="RefSeq" id="WP_012862561.1">
    <property type="nucleotide sequence ID" value="NC_013517.1"/>
</dbReference>
<reference evidence="1 2" key="2">
    <citation type="journal article" date="2010" name="Stand. Genomic Sci.">
        <title>Complete genome sequence of Sebaldella termitidis type strain (NCTC 11300).</title>
        <authorList>
            <person name="Harmon-Smith M."/>
            <person name="Celia L."/>
            <person name="Chertkov O."/>
            <person name="Lapidus A."/>
            <person name="Copeland A."/>
            <person name="Glavina Del Rio T."/>
            <person name="Nolan M."/>
            <person name="Lucas S."/>
            <person name="Tice H."/>
            <person name="Cheng J.F."/>
            <person name="Han C."/>
            <person name="Detter J.C."/>
            <person name="Bruce D."/>
            <person name="Goodwin L."/>
            <person name="Pitluck S."/>
            <person name="Pati A."/>
            <person name="Liolios K."/>
            <person name="Ivanova N."/>
            <person name="Mavromatis K."/>
            <person name="Mikhailova N."/>
            <person name="Chen A."/>
            <person name="Palaniappan K."/>
            <person name="Land M."/>
            <person name="Hauser L."/>
            <person name="Chang Y.J."/>
            <person name="Jeffries C.D."/>
            <person name="Brettin T."/>
            <person name="Goker M."/>
            <person name="Beck B."/>
            <person name="Bristow J."/>
            <person name="Eisen J.A."/>
            <person name="Markowitz V."/>
            <person name="Hugenholtz P."/>
            <person name="Kyrpides N.C."/>
            <person name="Klenk H.P."/>
            <person name="Chen F."/>
        </authorList>
    </citation>
    <scope>NUCLEOTIDE SEQUENCE [LARGE SCALE GENOMIC DNA]</scope>
    <source>
        <strain evidence="2">ATCC 33386 / NCTC 11300</strain>
    </source>
</reference>
<evidence type="ECO:0000313" key="2">
    <source>
        <dbReference type="Proteomes" id="UP000000845"/>
    </source>
</evidence>
<accession>D1APE5</accession>
<dbReference type="eggNOG" id="ENOG502Z86B">
    <property type="taxonomic scope" value="Bacteria"/>
</dbReference>
<name>D1APE5_SEBTE</name>
<dbReference type="EMBL" id="CP001739">
    <property type="protein sequence ID" value="ACZ09979.1"/>
    <property type="molecule type" value="Genomic_DNA"/>
</dbReference>
<proteinExistence type="predicted"/>
<dbReference type="PANTHER" id="PTHR38567:SF1">
    <property type="entry name" value="DUF4291 DOMAIN-CONTAINING PROTEIN"/>
    <property type="match status" value="1"/>
</dbReference>
<evidence type="ECO:0000313" key="1">
    <source>
        <dbReference type="EMBL" id="ACZ09979.1"/>
    </source>
</evidence>
<dbReference type="Proteomes" id="UP000000845">
    <property type="component" value="Chromosome"/>
</dbReference>